<dbReference type="Proteomes" id="UP000821845">
    <property type="component" value="Chromosome 5"/>
</dbReference>
<organism evidence="1 2">
    <name type="scientific">Hyalomma asiaticum</name>
    <name type="common">Tick</name>
    <dbReference type="NCBI Taxonomy" id="266040"/>
    <lineage>
        <taxon>Eukaryota</taxon>
        <taxon>Metazoa</taxon>
        <taxon>Ecdysozoa</taxon>
        <taxon>Arthropoda</taxon>
        <taxon>Chelicerata</taxon>
        <taxon>Arachnida</taxon>
        <taxon>Acari</taxon>
        <taxon>Parasitiformes</taxon>
        <taxon>Ixodida</taxon>
        <taxon>Ixodoidea</taxon>
        <taxon>Ixodidae</taxon>
        <taxon>Hyalomminae</taxon>
        <taxon>Hyalomma</taxon>
    </lineage>
</organism>
<keyword evidence="2" id="KW-1185">Reference proteome</keyword>
<comment type="caution">
    <text evidence="1">The sequence shown here is derived from an EMBL/GenBank/DDBJ whole genome shotgun (WGS) entry which is preliminary data.</text>
</comment>
<protein>
    <submittedName>
        <fullName evidence="1">Uncharacterized protein</fullName>
    </submittedName>
</protein>
<accession>A0ACB7SBA5</accession>
<sequence>MGTLGRTATWALVTRTVGIASGSPSGAAMLPCCAPECFEVLHSSCFTPKPRCMRNNYQALSSLTLLDMLIPGTHDSGMYDQGPALPHEVYLYTQDQTIKQQLAYGIRALDLRVQYSKRQFFIPHDRWRGRPKLT</sequence>
<proteinExistence type="predicted"/>
<dbReference type="EMBL" id="CM023485">
    <property type="protein sequence ID" value="KAH6931221.1"/>
    <property type="molecule type" value="Genomic_DNA"/>
</dbReference>
<name>A0ACB7SBA5_HYAAI</name>
<evidence type="ECO:0000313" key="1">
    <source>
        <dbReference type="EMBL" id="KAH6931221.1"/>
    </source>
</evidence>
<reference evidence="1" key="1">
    <citation type="submission" date="2020-05" db="EMBL/GenBank/DDBJ databases">
        <title>Large-scale comparative analyses of tick genomes elucidate their genetic diversity and vector capacities.</title>
        <authorList>
            <person name="Jia N."/>
            <person name="Wang J."/>
            <person name="Shi W."/>
            <person name="Du L."/>
            <person name="Sun Y."/>
            <person name="Zhan W."/>
            <person name="Jiang J."/>
            <person name="Wang Q."/>
            <person name="Zhang B."/>
            <person name="Ji P."/>
            <person name="Sakyi L.B."/>
            <person name="Cui X."/>
            <person name="Yuan T."/>
            <person name="Jiang B."/>
            <person name="Yang W."/>
            <person name="Lam T.T.-Y."/>
            <person name="Chang Q."/>
            <person name="Ding S."/>
            <person name="Wang X."/>
            <person name="Zhu J."/>
            <person name="Ruan X."/>
            <person name="Zhao L."/>
            <person name="Wei J."/>
            <person name="Que T."/>
            <person name="Du C."/>
            <person name="Cheng J."/>
            <person name="Dai P."/>
            <person name="Han X."/>
            <person name="Huang E."/>
            <person name="Gao Y."/>
            <person name="Liu J."/>
            <person name="Shao H."/>
            <person name="Ye R."/>
            <person name="Li L."/>
            <person name="Wei W."/>
            <person name="Wang X."/>
            <person name="Wang C."/>
            <person name="Yang T."/>
            <person name="Huo Q."/>
            <person name="Li W."/>
            <person name="Guo W."/>
            <person name="Chen H."/>
            <person name="Zhou L."/>
            <person name="Ni X."/>
            <person name="Tian J."/>
            <person name="Zhou Y."/>
            <person name="Sheng Y."/>
            <person name="Liu T."/>
            <person name="Pan Y."/>
            <person name="Xia L."/>
            <person name="Li J."/>
            <person name="Zhao F."/>
            <person name="Cao W."/>
        </authorList>
    </citation>
    <scope>NUCLEOTIDE SEQUENCE</scope>
    <source>
        <strain evidence="1">Hyas-2018</strain>
    </source>
</reference>
<evidence type="ECO:0000313" key="2">
    <source>
        <dbReference type="Proteomes" id="UP000821845"/>
    </source>
</evidence>
<gene>
    <name evidence="1" type="ORF">HPB50_022955</name>
</gene>